<reference evidence="3 4" key="1">
    <citation type="submission" date="2023-09" db="EMBL/GenBank/DDBJ databases">
        <authorList>
            <person name="Rey-Velasco X."/>
        </authorList>
    </citation>
    <scope>NUCLEOTIDE SEQUENCE [LARGE SCALE GENOMIC DNA]</scope>
    <source>
        <strain evidence="3 4">P385</strain>
    </source>
</reference>
<feature type="domain" description="Thioredoxin" evidence="2">
    <location>
        <begin position="30"/>
        <end position="182"/>
    </location>
</feature>
<name>A0ABU3B5Z0_9GAMM</name>
<evidence type="ECO:0000259" key="2">
    <source>
        <dbReference type="PROSITE" id="PS51352"/>
    </source>
</evidence>
<evidence type="ECO:0000313" key="3">
    <source>
        <dbReference type="EMBL" id="MDT0617845.1"/>
    </source>
</evidence>
<accession>A0ABU3B5Z0</accession>
<sequence length="187" mass="21463">MKRSLPLILALTLLGATASAAVHAAPAAGTDRYSPAPAFTHTAPRDWLNSDPLTWADLRGRVVLLDFWTFMCWNCYRSFPWLTALEKALSDRPFTVIGVHTPEFEAEKDRARIRERADHFGLHHPIMIDNDHSYWQAMNNRYWPAYYLIDKQGRLQALYIGETHAGSAQARKIRHRIERLLDEPAPE</sequence>
<dbReference type="Pfam" id="PF08534">
    <property type="entry name" value="Redoxin"/>
    <property type="match status" value="1"/>
</dbReference>
<protein>
    <submittedName>
        <fullName evidence="3">Redoxin family protein</fullName>
    </submittedName>
</protein>
<evidence type="ECO:0000313" key="4">
    <source>
        <dbReference type="Proteomes" id="UP001259982"/>
    </source>
</evidence>
<feature type="chain" id="PRO_5045097727" evidence="1">
    <location>
        <begin position="25"/>
        <end position="187"/>
    </location>
</feature>
<organism evidence="3 4">
    <name type="scientific">Spectribacter acetivorans</name>
    <dbReference type="NCBI Taxonomy" id="3075603"/>
    <lineage>
        <taxon>Bacteria</taxon>
        <taxon>Pseudomonadati</taxon>
        <taxon>Pseudomonadota</taxon>
        <taxon>Gammaproteobacteria</taxon>
        <taxon>Salinisphaerales</taxon>
        <taxon>Salinisphaeraceae</taxon>
        <taxon>Spectribacter</taxon>
    </lineage>
</organism>
<feature type="signal peptide" evidence="1">
    <location>
        <begin position="1"/>
        <end position="24"/>
    </location>
</feature>
<dbReference type="RefSeq" id="WP_311657765.1">
    <property type="nucleotide sequence ID" value="NZ_JAVRHY010000003.1"/>
</dbReference>
<dbReference type="EMBL" id="JAVRHY010000003">
    <property type="protein sequence ID" value="MDT0617845.1"/>
    <property type="molecule type" value="Genomic_DNA"/>
</dbReference>
<comment type="caution">
    <text evidence="3">The sequence shown here is derived from an EMBL/GenBank/DDBJ whole genome shotgun (WGS) entry which is preliminary data.</text>
</comment>
<dbReference type="PANTHER" id="PTHR42852:SF13">
    <property type="entry name" value="PROTEIN DIPZ"/>
    <property type="match status" value="1"/>
</dbReference>
<dbReference type="PROSITE" id="PS51352">
    <property type="entry name" value="THIOREDOXIN_2"/>
    <property type="match status" value="1"/>
</dbReference>
<dbReference type="Proteomes" id="UP001259982">
    <property type="component" value="Unassembled WGS sequence"/>
</dbReference>
<gene>
    <name evidence="3" type="ORF">RM531_05125</name>
</gene>
<keyword evidence="1" id="KW-0732">Signal</keyword>
<dbReference type="SUPFAM" id="SSF52833">
    <property type="entry name" value="Thioredoxin-like"/>
    <property type="match status" value="1"/>
</dbReference>
<dbReference type="InterPro" id="IPR050553">
    <property type="entry name" value="Thioredoxin_ResA/DsbE_sf"/>
</dbReference>
<dbReference type="PANTHER" id="PTHR42852">
    <property type="entry name" value="THIOL:DISULFIDE INTERCHANGE PROTEIN DSBE"/>
    <property type="match status" value="1"/>
</dbReference>
<dbReference type="InterPro" id="IPR013766">
    <property type="entry name" value="Thioredoxin_domain"/>
</dbReference>
<dbReference type="Gene3D" id="3.40.30.10">
    <property type="entry name" value="Glutaredoxin"/>
    <property type="match status" value="1"/>
</dbReference>
<keyword evidence="4" id="KW-1185">Reference proteome</keyword>
<dbReference type="InterPro" id="IPR036249">
    <property type="entry name" value="Thioredoxin-like_sf"/>
</dbReference>
<proteinExistence type="predicted"/>
<dbReference type="InterPro" id="IPR013740">
    <property type="entry name" value="Redoxin"/>
</dbReference>
<evidence type="ECO:0000256" key="1">
    <source>
        <dbReference type="SAM" id="SignalP"/>
    </source>
</evidence>